<feature type="compositionally biased region" description="Polar residues" evidence="1">
    <location>
        <begin position="25"/>
        <end position="46"/>
    </location>
</feature>
<feature type="region of interest" description="Disordered" evidence="1">
    <location>
        <begin position="25"/>
        <end position="136"/>
    </location>
</feature>
<dbReference type="AlphaFoldDB" id="A0A8H3CY24"/>
<name>A0A8H3CY24_9AGAM</name>
<reference evidence="2" key="1">
    <citation type="submission" date="2021-01" db="EMBL/GenBank/DDBJ databases">
        <authorList>
            <person name="Kaushik A."/>
        </authorList>
    </citation>
    <scope>NUCLEOTIDE SEQUENCE</scope>
    <source>
        <strain evidence="2">Type strain: AG8-Rh-89/</strain>
    </source>
</reference>
<sequence>MGCIPSKKSLDTQPQPEMTIVSRTITRGSSLEQLSQHPRSPSSINTKVDADNTLPSGSVPIPPRVDCIAPRPRPSEESLRRRKVNDDQAHQESTTAATAVAGSAVAGAAVNSDNGASGGGGGDTGGGSGGDGGGGE</sequence>
<evidence type="ECO:0000313" key="2">
    <source>
        <dbReference type="EMBL" id="CAE6495979.1"/>
    </source>
</evidence>
<accession>A0A8H3CY24</accession>
<feature type="compositionally biased region" description="Basic and acidic residues" evidence="1">
    <location>
        <begin position="73"/>
        <end position="90"/>
    </location>
</feature>
<protein>
    <submittedName>
        <fullName evidence="2">Uncharacterized protein</fullName>
    </submittedName>
</protein>
<feature type="compositionally biased region" description="Gly residues" evidence="1">
    <location>
        <begin position="116"/>
        <end position="136"/>
    </location>
</feature>
<evidence type="ECO:0000256" key="1">
    <source>
        <dbReference type="SAM" id="MobiDB-lite"/>
    </source>
</evidence>
<comment type="caution">
    <text evidence="2">The sequence shown here is derived from an EMBL/GenBank/DDBJ whole genome shotgun (WGS) entry which is preliminary data.</text>
</comment>
<feature type="compositionally biased region" description="Low complexity" evidence="1">
    <location>
        <begin position="93"/>
        <end position="115"/>
    </location>
</feature>
<organism evidence="2 3">
    <name type="scientific">Rhizoctonia solani</name>
    <dbReference type="NCBI Taxonomy" id="456999"/>
    <lineage>
        <taxon>Eukaryota</taxon>
        <taxon>Fungi</taxon>
        <taxon>Dikarya</taxon>
        <taxon>Basidiomycota</taxon>
        <taxon>Agaricomycotina</taxon>
        <taxon>Agaricomycetes</taxon>
        <taxon>Cantharellales</taxon>
        <taxon>Ceratobasidiaceae</taxon>
        <taxon>Rhizoctonia</taxon>
    </lineage>
</organism>
<proteinExistence type="predicted"/>
<dbReference type="Proteomes" id="UP000663850">
    <property type="component" value="Unassembled WGS sequence"/>
</dbReference>
<evidence type="ECO:0000313" key="3">
    <source>
        <dbReference type="Proteomes" id="UP000663850"/>
    </source>
</evidence>
<gene>
    <name evidence="2" type="ORF">RDB_LOCUS89758</name>
</gene>
<dbReference type="EMBL" id="CAJMWZ010004833">
    <property type="protein sequence ID" value="CAE6495979.1"/>
    <property type="molecule type" value="Genomic_DNA"/>
</dbReference>